<evidence type="ECO:0000256" key="1">
    <source>
        <dbReference type="ARBA" id="ARBA00004127"/>
    </source>
</evidence>
<dbReference type="Pfam" id="PF04191">
    <property type="entry name" value="PEMT"/>
    <property type="match status" value="1"/>
</dbReference>
<dbReference type="GO" id="GO:0012505">
    <property type="term" value="C:endomembrane system"/>
    <property type="evidence" value="ECO:0007669"/>
    <property type="project" value="UniProtKB-SubCell"/>
</dbReference>
<reference evidence="6 7" key="1">
    <citation type="submission" date="2019-01" db="EMBL/GenBank/DDBJ databases">
        <title>Muriicola soli sp. nov., isolated from soil.</title>
        <authorList>
            <person name="Kang H.J."/>
            <person name="Kim S.B."/>
        </authorList>
    </citation>
    <scope>NUCLEOTIDE SEQUENCE [LARGE SCALE GENOMIC DNA]</scope>
    <source>
        <strain evidence="6 7">MMS17-SY002</strain>
    </source>
</reference>
<sequence length="150" mass="17016">MKFKLPPVVIFFIAGLLMYLLATYLPVGYFDFFGRDVLKKVLAVLAVVIACIAIIQFLRARTTTDPLTPSKAKSLVTGGIYSFSRNPMYLAMLLILIAWGLELGNAFNTLIAAGFVSVMNRIQIKYEEAALLENFGKEYRQYCLKVRRWF</sequence>
<proteinExistence type="predicted"/>
<organism evidence="6 7">
    <name type="scientific">Muriicola soli</name>
    <dbReference type="NCBI Taxonomy" id="2507538"/>
    <lineage>
        <taxon>Bacteria</taxon>
        <taxon>Pseudomonadati</taxon>
        <taxon>Bacteroidota</taxon>
        <taxon>Flavobacteriia</taxon>
        <taxon>Flavobacteriales</taxon>
        <taxon>Flavobacteriaceae</taxon>
        <taxon>Muriicola</taxon>
    </lineage>
</organism>
<evidence type="ECO:0000313" key="7">
    <source>
        <dbReference type="Proteomes" id="UP000290889"/>
    </source>
</evidence>
<evidence type="ECO:0000256" key="2">
    <source>
        <dbReference type="ARBA" id="ARBA00022692"/>
    </source>
</evidence>
<keyword evidence="4 5" id="KW-0472">Membrane</keyword>
<dbReference type="RefSeq" id="WP_129604563.1">
    <property type="nucleotide sequence ID" value="NZ_CP035544.1"/>
</dbReference>
<dbReference type="InterPro" id="IPR007318">
    <property type="entry name" value="Phopholipid_MeTrfase"/>
</dbReference>
<dbReference type="AlphaFoldDB" id="A0A411EAE0"/>
<dbReference type="GO" id="GO:0008168">
    <property type="term" value="F:methyltransferase activity"/>
    <property type="evidence" value="ECO:0007669"/>
    <property type="project" value="UniProtKB-KW"/>
</dbReference>
<gene>
    <name evidence="6" type="ORF">EQY75_07725</name>
</gene>
<evidence type="ECO:0000313" key="6">
    <source>
        <dbReference type="EMBL" id="QBA64420.1"/>
    </source>
</evidence>
<dbReference type="PANTHER" id="PTHR12714:SF24">
    <property type="entry name" value="SLR1182 PROTEIN"/>
    <property type="match status" value="1"/>
</dbReference>
<evidence type="ECO:0000256" key="3">
    <source>
        <dbReference type="ARBA" id="ARBA00022989"/>
    </source>
</evidence>
<dbReference type="KEGG" id="mur:EQY75_07725"/>
<dbReference type="EMBL" id="CP035544">
    <property type="protein sequence ID" value="QBA64420.1"/>
    <property type="molecule type" value="Genomic_DNA"/>
</dbReference>
<keyword evidence="7" id="KW-1185">Reference proteome</keyword>
<dbReference type="GO" id="GO:0032259">
    <property type="term" value="P:methylation"/>
    <property type="evidence" value="ECO:0007669"/>
    <property type="project" value="UniProtKB-KW"/>
</dbReference>
<keyword evidence="2 5" id="KW-0812">Transmembrane</keyword>
<keyword evidence="3 5" id="KW-1133">Transmembrane helix</keyword>
<dbReference type="OrthoDB" id="9809773at2"/>
<feature type="transmembrane region" description="Helical" evidence="5">
    <location>
        <begin position="89"/>
        <end position="116"/>
    </location>
</feature>
<name>A0A411EAE0_9FLAO</name>
<evidence type="ECO:0000256" key="5">
    <source>
        <dbReference type="SAM" id="Phobius"/>
    </source>
</evidence>
<protein>
    <submittedName>
        <fullName evidence="6">Isoprenylcysteine carboxylmethyltransferase family protein</fullName>
    </submittedName>
</protein>
<keyword evidence="6" id="KW-0489">Methyltransferase</keyword>
<accession>A0A411EAE0</accession>
<evidence type="ECO:0000256" key="4">
    <source>
        <dbReference type="ARBA" id="ARBA00023136"/>
    </source>
</evidence>
<dbReference type="Gene3D" id="1.20.120.1630">
    <property type="match status" value="1"/>
</dbReference>
<dbReference type="Proteomes" id="UP000290889">
    <property type="component" value="Chromosome"/>
</dbReference>
<feature type="transmembrane region" description="Helical" evidence="5">
    <location>
        <begin position="6"/>
        <end position="29"/>
    </location>
</feature>
<comment type="subcellular location">
    <subcellularLocation>
        <location evidence="1">Endomembrane system</location>
        <topology evidence="1">Multi-pass membrane protein</topology>
    </subcellularLocation>
</comment>
<dbReference type="PANTHER" id="PTHR12714">
    <property type="entry name" value="PROTEIN-S ISOPRENYLCYSTEINE O-METHYLTRANSFERASE"/>
    <property type="match status" value="1"/>
</dbReference>
<feature type="transmembrane region" description="Helical" evidence="5">
    <location>
        <begin position="41"/>
        <end position="58"/>
    </location>
</feature>
<keyword evidence="6" id="KW-0808">Transferase</keyword>